<dbReference type="EMBL" id="WQNE01000023">
    <property type="protein sequence ID" value="MVT76228.1"/>
    <property type="molecule type" value="Genomic_DNA"/>
</dbReference>
<dbReference type="AlphaFoldDB" id="A0A844TAV8"/>
<name>A0A844TAV8_9BRAD</name>
<reference evidence="2 3" key="1">
    <citation type="submission" date="2019-12" db="EMBL/GenBank/DDBJ databases">
        <title>Draft genome sequences Bradyrhizobium cajani AMBPC1010, Bradyrhizobium pachyrhizi AMBPC1040 and Bradyrhizobium yuanmingense ALSPC3051, three plant growth promoting strains isolated from nodules of Cajanus cajan L. in Dominican Republic.</title>
        <authorList>
            <person name="Flores-Felix J.D."/>
            <person name="Araujo J."/>
            <person name="Diaz-Alcantara C."/>
            <person name="Gonzalez-Andres F."/>
            <person name="Velazquez E."/>
        </authorList>
    </citation>
    <scope>NUCLEOTIDE SEQUENCE [LARGE SCALE GENOMIC DNA]</scope>
    <source>
        <strain evidence="2 3">1010</strain>
    </source>
</reference>
<organism evidence="2 3">
    <name type="scientific">Bradyrhizobium cajani</name>
    <dbReference type="NCBI Taxonomy" id="1928661"/>
    <lineage>
        <taxon>Bacteria</taxon>
        <taxon>Pseudomonadati</taxon>
        <taxon>Pseudomonadota</taxon>
        <taxon>Alphaproteobacteria</taxon>
        <taxon>Hyphomicrobiales</taxon>
        <taxon>Nitrobacteraceae</taxon>
        <taxon>Bradyrhizobium</taxon>
    </lineage>
</organism>
<gene>
    <name evidence="2" type="ORF">GPL20_24785</name>
</gene>
<proteinExistence type="predicted"/>
<evidence type="ECO:0000313" key="2">
    <source>
        <dbReference type="EMBL" id="MVT76228.1"/>
    </source>
</evidence>
<protein>
    <submittedName>
        <fullName evidence="2">Uncharacterized protein</fullName>
    </submittedName>
</protein>
<dbReference type="OrthoDB" id="8252810at2"/>
<keyword evidence="3" id="KW-1185">Reference proteome</keyword>
<comment type="caution">
    <text evidence="2">The sequence shown here is derived from an EMBL/GenBank/DDBJ whole genome shotgun (WGS) entry which is preliminary data.</text>
</comment>
<feature type="compositionally biased region" description="Basic and acidic residues" evidence="1">
    <location>
        <begin position="23"/>
        <end position="33"/>
    </location>
</feature>
<accession>A0A844TAV8</accession>
<feature type="compositionally biased region" description="Basic and acidic residues" evidence="1">
    <location>
        <begin position="54"/>
        <end position="67"/>
    </location>
</feature>
<dbReference type="Proteomes" id="UP000449969">
    <property type="component" value="Unassembled WGS sequence"/>
</dbReference>
<evidence type="ECO:0000313" key="3">
    <source>
        <dbReference type="Proteomes" id="UP000449969"/>
    </source>
</evidence>
<evidence type="ECO:0000256" key="1">
    <source>
        <dbReference type="SAM" id="MobiDB-lite"/>
    </source>
</evidence>
<sequence>MRHYHPGAAMAKIGKPSAPPKIADNKTADEQAKKPPPAPRNVDDDDYEDGDIATPKRDRYGPDDEPF</sequence>
<feature type="region of interest" description="Disordered" evidence="1">
    <location>
        <begin position="1"/>
        <end position="67"/>
    </location>
</feature>